<dbReference type="Proteomes" id="UP000315312">
    <property type="component" value="Unassembled WGS sequence"/>
</dbReference>
<dbReference type="InterPro" id="IPR002508">
    <property type="entry name" value="MurNAc-LAA_cat"/>
</dbReference>
<evidence type="ECO:0000256" key="1">
    <source>
        <dbReference type="ARBA" id="ARBA00001561"/>
    </source>
</evidence>
<dbReference type="SUPFAM" id="SSF53187">
    <property type="entry name" value="Zn-dependent exopeptidases"/>
    <property type="match status" value="1"/>
</dbReference>
<evidence type="ECO:0000313" key="5">
    <source>
        <dbReference type="EMBL" id="TWH98249.1"/>
    </source>
</evidence>
<organism evidence="5 6">
    <name type="scientific">Flavobacterium cheniae</name>
    <dbReference type="NCBI Taxonomy" id="295428"/>
    <lineage>
        <taxon>Bacteria</taxon>
        <taxon>Pseudomonadati</taxon>
        <taxon>Bacteroidota</taxon>
        <taxon>Flavobacteriia</taxon>
        <taxon>Flavobacteriales</taxon>
        <taxon>Flavobacteriaceae</taxon>
        <taxon>Flavobacterium</taxon>
    </lineage>
</organism>
<name>A0A562KS30_9FLAO</name>
<dbReference type="SMART" id="SM00646">
    <property type="entry name" value="Ami_3"/>
    <property type="match status" value="1"/>
</dbReference>
<dbReference type="OrthoDB" id="9806267at2"/>
<dbReference type="AlphaFoldDB" id="A0A562KS30"/>
<dbReference type="RefSeq" id="WP_133606715.1">
    <property type="nucleotide sequence ID" value="NZ_SNZC01000001.1"/>
</dbReference>
<evidence type="ECO:0000259" key="4">
    <source>
        <dbReference type="SMART" id="SM00646"/>
    </source>
</evidence>
<dbReference type="PANTHER" id="PTHR30404:SF0">
    <property type="entry name" value="N-ACETYLMURAMOYL-L-ALANINE AMIDASE AMIC"/>
    <property type="match status" value="1"/>
</dbReference>
<accession>A0A562KS30</accession>
<protein>
    <recommendedName>
        <fullName evidence="2">N-acetylmuramoyl-L-alanine amidase</fullName>
        <ecNumber evidence="2">3.5.1.28</ecNumber>
    </recommendedName>
</protein>
<gene>
    <name evidence="5" type="ORF">IP97_00195</name>
</gene>
<evidence type="ECO:0000256" key="2">
    <source>
        <dbReference type="ARBA" id="ARBA00011901"/>
    </source>
</evidence>
<reference evidence="5 6" key="1">
    <citation type="journal article" date="2015" name="Stand. Genomic Sci.">
        <title>Genomic Encyclopedia of Bacterial and Archaeal Type Strains, Phase III: the genomes of soil and plant-associated and newly described type strains.</title>
        <authorList>
            <person name="Whitman W.B."/>
            <person name="Woyke T."/>
            <person name="Klenk H.P."/>
            <person name="Zhou Y."/>
            <person name="Lilburn T.G."/>
            <person name="Beck B.J."/>
            <person name="De Vos P."/>
            <person name="Vandamme P."/>
            <person name="Eisen J.A."/>
            <person name="Garrity G."/>
            <person name="Hugenholtz P."/>
            <person name="Kyrpides N.C."/>
        </authorList>
    </citation>
    <scope>NUCLEOTIDE SEQUENCE [LARGE SCALE GENOMIC DNA]</scope>
    <source>
        <strain evidence="5 6">CGMCC 1.6844</strain>
    </source>
</reference>
<dbReference type="EC" id="3.5.1.28" evidence="2"/>
<dbReference type="Pfam" id="PF01520">
    <property type="entry name" value="Amidase_3"/>
    <property type="match status" value="1"/>
</dbReference>
<comment type="catalytic activity">
    <reaction evidence="1">
        <text>Hydrolyzes the link between N-acetylmuramoyl residues and L-amino acid residues in certain cell-wall glycopeptides.</text>
        <dbReference type="EC" id="3.5.1.28"/>
    </reaction>
</comment>
<dbReference type="GO" id="GO:0030288">
    <property type="term" value="C:outer membrane-bounded periplasmic space"/>
    <property type="evidence" value="ECO:0007669"/>
    <property type="project" value="TreeGrafter"/>
</dbReference>
<dbReference type="InterPro" id="IPR050695">
    <property type="entry name" value="N-acetylmuramoyl_amidase_3"/>
</dbReference>
<sequence>MFKRIVFVVIAMHFLSGYSQGQKFKVVLDAGHGGKDYGAVYHGNIEKNIALQTTLRVGAILEKDPQIDVVYTRKSDVFIELQQRANIANKSKGSIFVSMHCNANKNQAASGNETYVMGITRNASNLEVAKNENEVVTLETDYKIKYDGFDPNSPESVIGISILQEEHLDQSIELAGRVQEFFTKKTDNKNRGVKQAGFLVLRQITMPRVLVEMGFVSNKEEGEFLNSEDGQNKLAEAIAGAIMDYKNEFFNPSNNDDVKEDVKIIAKKEETIVKETPKKEEAVKKVEKATEKGIVFKIQISASTKELATSPSNFKGLSPISVESTGSLFKYFYASEKNYDVAKQKLEEAKKKGYSSAFIVAYKDGIKINVTDAIK</sequence>
<evidence type="ECO:0000256" key="3">
    <source>
        <dbReference type="ARBA" id="ARBA00022801"/>
    </source>
</evidence>
<comment type="caution">
    <text evidence="5">The sequence shown here is derived from an EMBL/GenBank/DDBJ whole genome shotgun (WGS) entry which is preliminary data.</text>
</comment>
<keyword evidence="3" id="KW-0378">Hydrolase</keyword>
<proteinExistence type="predicted"/>
<dbReference type="GO" id="GO:0009253">
    <property type="term" value="P:peptidoglycan catabolic process"/>
    <property type="evidence" value="ECO:0007669"/>
    <property type="project" value="InterPro"/>
</dbReference>
<dbReference type="CDD" id="cd02696">
    <property type="entry name" value="MurNAc-LAA"/>
    <property type="match status" value="1"/>
</dbReference>
<dbReference type="Gene3D" id="3.40.630.40">
    <property type="entry name" value="Zn-dependent exopeptidases"/>
    <property type="match status" value="1"/>
</dbReference>
<dbReference type="GO" id="GO:0008745">
    <property type="term" value="F:N-acetylmuramoyl-L-alanine amidase activity"/>
    <property type="evidence" value="ECO:0007669"/>
    <property type="project" value="UniProtKB-EC"/>
</dbReference>
<keyword evidence="6" id="KW-1185">Reference proteome</keyword>
<dbReference type="EMBL" id="VLKM01000001">
    <property type="protein sequence ID" value="TWH98249.1"/>
    <property type="molecule type" value="Genomic_DNA"/>
</dbReference>
<evidence type="ECO:0000313" key="6">
    <source>
        <dbReference type="Proteomes" id="UP000315312"/>
    </source>
</evidence>
<dbReference type="FunFam" id="3.40.630.40:FF:000005">
    <property type="entry name" value="N-acetylmuramoyl-L-alanine amidase (AmiA)"/>
    <property type="match status" value="1"/>
</dbReference>
<feature type="domain" description="MurNAc-LAA" evidence="4">
    <location>
        <begin position="85"/>
        <end position="243"/>
    </location>
</feature>
<dbReference type="PANTHER" id="PTHR30404">
    <property type="entry name" value="N-ACETYLMURAMOYL-L-ALANINE AMIDASE"/>
    <property type="match status" value="1"/>
</dbReference>